<evidence type="ECO:0000256" key="9">
    <source>
        <dbReference type="PIRSR" id="PIRSR000077-4"/>
    </source>
</evidence>
<reference evidence="12" key="1">
    <citation type="submission" date="2009-09" db="EMBL/GenBank/DDBJ databases">
        <title>The complete genome of Nakamurella multipartita DSM 44233.</title>
        <authorList>
            <consortium name="US DOE Joint Genome Institute (JGI-PGF)"/>
            <person name="Lucas S."/>
            <person name="Copeland A."/>
            <person name="Lapidus A."/>
            <person name="Glavina del Rio T."/>
            <person name="Dalin E."/>
            <person name="Tice H."/>
            <person name="Bruce D."/>
            <person name="Goodwin L."/>
            <person name="Pitluck S."/>
            <person name="Kyrpides N."/>
            <person name="Mavromatis K."/>
            <person name="Ivanova N."/>
            <person name="Ovchinnikova G."/>
            <person name="Sims D."/>
            <person name="Meincke L."/>
            <person name="Brettin T."/>
            <person name="Detter J.C."/>
            <person name="Han C."/>
            <person name="Larimer F."/>
            <person name="Land M."/>
            <person name="Hauser L."/>
            <person name="Markowitz V."/>
            <person name="Cheng J.-F."/>
            <person name="Hugenholtz P."/>
            <person name="Woyke T."/>
            <person name="Wu D."/>
            <person name="Klenk H.-P."/>
            <person name="Eisen J.A."/>
        </authorList>
    </citation>
    <scope>NUCLEOTIDE SEQUENCE [LARGE SCALE GENOMIC DNA]</scope>
    <source>
        <strain evidence="12">ATCC 700099 / DSM 44233 / CIP 104796 / JCM 9543 / NBRC 105858 / Y-104</strain>
    </source>
</reference>
<dbReference type="PIRSF" id="PIRSF000077">
    <property type="entry name" value="Thioredoxin"/>
    <property type="match status" value="1"/>
</dbReference>
<dbReference type="InParanoid" id="C8XAJ1"/>
<dbReference type="SUPFAM" id="SSF52833">
    <property type="entry name" value="Thioredoxin-like"/>
    <property type="match status" value="1"/>
</dbReference>
<keyword evidence="3" id="KW-0249">Electron transport</keyword>
<feature type="domain" description="Thioredoxin" evidence="10">
    <location>
        <begin position="1"/>
        <end position="112"/>
    </location>
</feature>
<dbReference type="NCBIfam" id="TIGR01068">
    <property type="entry name" value="thioredoxin"/>
    <property type="match status" value="1"/>
</dbReference>
<dbReference type="PROSITE" id="PS00194">
    <property type="entry name" value="THIOREDOXIN_1"/>
    <property type="match status" value="1"/>
</dbReference>
<evidence type="ECO:0000256" key="6">
    <source>
        <dbReference type="NCBIfam" id="TIGR01068"/>
    </source>
</evidence>
<dbReference type="PROSITE" id="PS51352">
    <property type="entry name" value="THIOREDOXIN_2"/>
    <property type="match status" value="1"/>
</dbReference>
<evidence type="ECO:0000259" key="10">
    <source>
        <dbReference type="PROSITE" id="PS51352"/>
    </source>
</evidence>
<proteinExistence type="inferred from homology"/>
<dbReference type="GO" id="GO:0005829">
    <property type="term" value="C:cytosol"/>
    <property type="evidence" value="ECO:0007669"/>
    <property type="project" value="TreeGrafter"/>
</dbReference>
<evidence type="ECO:0000256" key="3">
    <source>
        <dbReference type="ARBA" id="ARBA00022982"/>
    </source>
</evidence>
<dbReference type="InterPro" id="IPR036249">
    <property type="entry name" value="Thioredoxin-like_sf"/>
</dbReference>
<keyword evidence="5 9" id="KW-0676">Redox-active center</keyword>
<feature type="site" description="Contributes to redox potential value" evidence="8">
    <location>
        <position position="38"/>
    </location>
</feature>
<dbReference type="FunFam" id="3.40.30.10:FF:000001">
    <property type="entry name" value="Thioredoxin"/>
    <property type="match status" value="1"/>
</dbReference>
<dbReference type="PRINTS" id="PR00421">
    <property type="entry name" value="THIOREDOXIN"/>
</dbReference>
<sequence length="112" mass="12269">MITETELVRSVTDENFADQVLARPEPVLVDFWAQWCPPCHMIAPVLAKIAAERAGTLTVRTIDNDANPVTGARFRVMSLPTLILFVAGEPVATFVGAQPKARLLARIDDALR</sequence>
<feature type="active site" description="Nucleophile" evidence="8">
    <location>
        <position position="36"/>
    </location>
</feature>
<dbReference type="PANTHER" id="PTHR45663:SF11">
    <property type="entry name" value="GEO12009P1"/>
    <property type="match status" value="1"/>
</dbReference>
<dbReference type="GO" id="GO:0015035">
    <property type="term" value="F:protein-disulfide reductase activity"/>
    <property type="evidence" value="ECO:0007669"/>
    <property type="project" value="UniProtKB-UniRule"/>
</dbReference>
<comment type="similarity">
    <text evidence="1 7">Belongs to the thioredoxin family.</text>
</comment>
<evidence type="ECO:0000256" key="8">
    <source>
        <dbReference type="PIRSR" id="PIRSR000077-1"/>
    </source>
</evidence>
<protein>
    <recommendedName>
        <fullName evidence="6 7">Thioredoxin</fullName>
    </recommendedName>
</protein>
<dbReference type="eggNOG" id="COG3118">
    <property type="taxonomic scope" value="Bacteria"/>
</dbReference>
<dbReference type="InterPro" id="IPR017937">
    <property type="entry name" value="Thioredoxin_CS"/>
</dbReference>
<dbReference type="Proteomes" id="UP000002218">
    <property type="component" value="Chromosome"/>
</dbReference>
<feature type="site" description="Deprotonates C-terminal active site Cys" evidence="8">
    <location>
        <position position="30"/>
    </location>
</feature>
<dbReference type="InterPro" id="IPR013766">
    <property type="entry name" value="Thioredoxin_domain"/>
</dbReference>
<dbReference type="RefSeq" id="WP_015746270.1">
    <property type="nucleotide sequence ID" value="NC_013235.1"/>
</dbReference>
<evidence type="ECO:0000256" key="4">
    <source>
        <dbReference type="ARBA" id="ARBA00023157"/>
    </source>
</evidence>
<keyword evidence="2" id="KW-0813">Transport</keyword>
<evidence type="ECO:0000256" key="2">
    <source>
        <dbReference type="ARBA" id="ARBA00022448"/>
    </source>
</evidence>
<dbReference type="EMBL" id="CP001737">
    <property type="protein sequence ID" value="ACV77356.1"/>
    <property type="molecule type" value="Genomic_DNA"/>
</dbReference>
<dbReference type="CDD" id="cd02947">
    <property type="entry name" value="TRX_family"/>
    <property type="match status" value="1"/>
</dbReference>
<dbReference type="InterPro" id="IPR005746">
    <property type="entry name" value="Thioredoxin"/>
</dbReference>
<evidence type="ECO:0000313" key="12">
    <source>
        <dbReference type="Proteomes" id="UP000002218"/>
    </source>
</evidence>
<dbReference type="STRING" id="479431.Namu_0946"/>
<dbReference type="Gene3D" id="3.40.30.10">
    <property type="entry name" value="Glutaredoxin"/>
    <property type="match status" value="1"/>
</dbReference>
<dbReference type="PANTHER" id="PTHR45663">
    <property type="entry name" value="GEO12009P1"/>
    <property type="match status" value="1"/>
</dbReference>
<dbReference type="Pfam" id="PF00085">
    <property type="entry name" value="Thioredoxin"/>
    <property type="match status" value="1"/>
</dbReference>
<dbReference type="HOGENOM" id="CLU_090389_10_2_11"/>
<feature type="disulfide bond" description="Redox-active" evidence="9">
    <location>
        <begin position="36"/>
        <end position="39"/>
    </location>
</feature>
<dbReference type="KEGG" id="nml:Namu_0946"/>
<gene>
    <name evidence="11" type="ordered locus">Namu_0946</name>
</gene>
<dbReference type="OrthoDB" id="9790390at2"/>
<organism evidence="11 12">
    <name type="scientific">Nakamurella multipartita (strain ATCC 700099 / DSM 44233 / CIP 104796 / JCM 9543 / NBRC 105858 / Y-104)</name>
    <name type="common">Microsphaera multipartita</name>
    <dbReference type="NCBI Taxonomy" id="479431"/>
    <lineage>
        <taxon>Bacteria</taxon>
        <taxon>Bacillati</taxon>
        <taxon>Actinomycetota</taxon>
        <taxon>Actinomycetes</taxon>
        <taxon>Nakamurellales</taxon>
        <taxon>Nakamurellaceae</taxon>
        <taxon>Nakamurella</taxon>
    </lineage>
</organism>
<keyword evidence="12" id="KW-1185">Reference proteome</keyword>
<evidence type="ECO:0000256" key="5">
    <source>
        <dbReference type="ARBA" id="ARBA00023284"/>
    </source>
</evidence>
<dbReference type="GO" id="GO:0045454">
    <property type="term" value="P:cell redox homeostasis"/>
    <property type="evidence" value="ECO:0007669"/>
    <property type="project" value="TreeGrafter"/>
</dbReference>
<evidence type="ECO:0000256" key="1">
    <source>
        <dbReference type="ARBA" id="ARBA00008987"/>
    </source>
</evidence>
<accession>C8XAJ1</accession>
<evidence type="ECO:0000256" key="7">
    <source>
        <dbReference type="PIRNR" id="PIRNR000077"/>
    </source>
</evidence>
<name>C8XAJ1_NAKMY</name>
<feature type="active site" description="Nucleophile" evidence="8">
    <location>
        <position position="39"/>
    </location>
</feature>
<reference evidence="11 12" key="2">
    <citation type="journal article" date="2010" name="Stand. Genomic Sci.">
        <title>Complete genome sequence of Nakamurella multipartita type strain (Y-104).</title>
        <authorList>
            <person name="Tice H."/>
            <person name="Mayilraj S."/>
            <person name="Sims D."/>
            <person name="Lapidus A."/>
            <person name="Nolan M."/>
            <person name="Lucas S."/>
            <person name="Glavina Del Rio T."/>
            <person name="Copeland A."/>
            <person name="Cheng J.F."/>
            <person name="Meincke L."/>
            <person name="Bruce D."/>
            <person name="Goodwin L."/>
            <person name="Pitluck S."/>
            <person name="Ivanova N."/>
            <person name="Mavromatis K."/>
            <person name="Ovchinnikova G."/>
            <person name="Pati A."/>
            <person name="Chen A."/>
            <person name="Palaniappan K."/>
            <person name="Land M."/>
            <person name="Hauser L."/>
            <person name="Chang Y.J."/>
            <person name="Jeffries C.D."/>
            <person name="Detter J.C."/>
            <person name="Brettin T."/>
            <person name="Rohde M."/>
            <person name="Goker M."/>
            <person name="Bristow J."/>
            <person name="Eisen J.A."/>
            <person name="Markowitz V."/>
            <person name="Hugenholtz P."/>
            <person name="Kyrpides N.C."/>
            <person name="Klenk H.P."/>
            <person name="Chen F."/>
        </authorList>
    </citation>
    <scope>NUCLEOTIDE SEQUENCE [LARGE SCALE GENOMIC DNA]</scope>
    <source>
        <strain evidence="12">ATCC 700099 / DSM 44233 / CIP 104796 / JCM 9543 / NBRC 105858 / Y-104</strain>
    </source>
</reference>
<feature type="site" description="Contributes to redox potential value" evidence="8">
    <location>
        <position position="37"/>
    </location>
</feature>
<keyword evidence="4 9" id="KW-1015">Disulfide bond</keyword>
<dbReference type="AlphaFoldDB" id="C8XAJ1"/>
<evidence type="ECO:0000313" key="11">
    <source>
        <dbReference type="EMBL" id="ACV77356.1"/>
    </source>
</evidence>